<dbReference type="EMBL" id="JAAGSC010000031">
    <property type="protein sequence ID" value="NDY94541.1"/>
    <property type="molecule type" value="Genomic_DNA"/>
</dbReference>
<dbReference type="NCBIfam" id="TIGR01496">
    <property type="entry name" value="DHPS"/>
    <property type="match status" value="1"/>
</dbReference>
<evidence type="ECO:0000256" key="6">
    <source>
        <dbReference type="ARBA" id="ARBA00016919"/>
    </source>
</evidence>
<evidence type="ECO:0000313" key="14">
    <source>
        <dbReference type="EMBL" id="NDY94541.1"/>
    </source>
</evidence>
<accession>A0A845V2P2</accession>
<dbReference type="Gene3D" id="3.20.20.20">
    <property type="entry name" value="Dihydropteroate synthase-like"/>
    <property type="match status" value="1"/>
</dbReference>
<proteinExistence type="inferred from homology"/>
<gene>
    <name evidence="14" type="primary">folP</name>
    <name evidence="14" type="ORF">G3I74_02185</name>
</gene>
<dbReference type="PROSITE" id="PS00792">
    <property type="entry name" value="DHPS_1"/>
    <property type="match status" value="1"/>
</dbReference>
<dbReference type="InterPro" id="IPR006390">
    <property type="entry name" value="DHP_synth_dom"/>
</dbReference>
<keyword evidence="15" id="KW-1185">Reference proteome</keyword>
<comment type="caution">
    <text evidence="14">The sequence shown here is derived from an EMBL/GenBank/DDBJ whole genome shotgun (WGS) entry which is preliminary data.</text>
</comment>
<evidence type="ECO:0000256" key="10">
    <source>
        <dbReference type="ARBA" id="ARBA00022909"/>
    </source>
</evidence>
<evidence type="ECO:0000256" key="3">
    <source>
        <dbReference type="ARBA" id="ARBA00004763"/>
    </source>
</evidence>
<comment type="similarity">
    <text evidence="4 12">Belongs to the DHPS family.</text>
</comment>
<dbReference type="Pfam" id="PF00809">
    <property type="entry name" value="Pterin_bind"/>
    <property type="match status" value="1"/>
</dbReference>
<dbReference type="Proteomes" id="UP000484885">
    <property type="component" value="Unassembled WGS sequence"/>
</dbReference>
<reference evidence="14 15" key="1">
    <citation type="submission" date="2020-02" db="EMBL/GenBank/DDBJ databases">
        <authorList>
            <person name="Zhang X.-Y."/>
        </authorList>
    </citation>
    <scope>NUCLEOTIDE SEQUENCE [LARGE SCALE GENOMIC DNA]</scope>
    <source>
        <strain evidence="14 15">C33</strain>
    </source>
</reference>
<evidence type="ECO:0000256" key="11">
    <source>
        <dbReference type="ARBA" id="ARBA00030193"/>
    </source>
</evidence>
<dbReference type="GO" id="GO:0004156">
    <property type="term" value="F:dihydropteroate synthase activity"/>
    <property type="evidence" value="ECO:0007669"/>
    <property type="project" value="UniProtKB-EC"/>
</dbReference>
<dbReference type="GO" id="GO:0005829">
    <property type="term" value="C:cytosol"/>
    <property type="evidence" value="ECO:0007669"/>
    <property type="project" value="TreeGrafter"/>
</dbReference>
<keyword evidence="10 12" id="KW-0289">Folate biosynthesis</keyword>
<comment type="catalytic activity">
    <reaction evidence="1">
        <text>(7,8-dihydropterin-6-yl)methyl diphosphate + 4-aminobenzoate = 7,8-dihydropteroate + diphosphate</text>
        <dbReference type="Rhea" id="RHEA:19949"/>
        <dbReference type="ChEBI" id="CHEBI:17836"/>
        <dbReference type="ChEBI" id="CHEBI:17839"/>
        <dbReference type="ChEBI" id="CHEBI:33019"/>
        <dbReference type="ChEBI" id="CHEBI:72950"/>
        <dbReference type="EC" id="2.5.1.15"/>
    </reaction>
</comment>
<dbReference type="GO" id="GO:0046656">
    <property type="term" value="P:folic acid biosynthetic process"/>
    <property type="evidence" value="ECO:0007669"/>
    <property type="project" value="UniProtKB-KW"/>
</dbReference>
<evidence type="ECO:0000313" key="15">
    <source>
        <dbReference type="Proteomes" id="UP000484885"/>
    </source>
</evidence>
<organism evidence="14 15">
    <name type="scientific">Wenzhouxiangella limi</name>
    <dbReference type="NCBI Taxonomy" id="2707351"/>
    <lineage>
        <taxon>Bacteria</taxon>
        <taxon>Pseudomonadati</taxon>
        <taxon>Pseudomonadota</taxon>
        <taxon>Gammaproteobacteria</taxon>
        <taxon>Chromatiales</taxon>
        <taxon>Wenzhouxiangellaceae</taxon>
        <taxon>Wenzhouxiangella</taxon>
    </lineage>
</organism>
<evidence type="ECO:0000256" key="2">
    <source>
        <dbReference type="ARBA" id="ARBA00001946"/>
    </source>
</evidence>
<dbReference type="UniPathway" id="UPA00077">
    <property type="reaction ID" value="UER00156"/>
</dbReference>
<evidence type="ECO:0000256" key="5">
    <source>
        <dbReference type="ARBA" id="ARBA00012458"/>
    </source>
</evidence>
<evidence type="ECO:0000256" key="12">
    <source>
        <dbReference type="RuleBase" id="RU361205"/>
    </source>
</evidence>
<dbReference type="AlphaFoldDB" id="A0A845V2P2"/>
<evidence type="ECO:0000256" key="7">
    <source>
        <dbReference type="ARBA" id="ARBA00022679"/>
    </source>
</evidence>
<dbReference type="PANTHER" id="PTHR20941">
    <property type="entry name" value="FOLATE SYNTHESIS PROTEINS"/>
    <property type="match status" value="1"/>
</dbReference>
<keyword evidence="8 12" id="KW-0479">Metal-binding</keyword>
<evidence type="ECO:0000256" key="1">
    <source>
        <dbReference type="ARBA" id="ARBA00000012"/>
    </source>
</evidence>
<dbReference type="GO" id="GO:0046872">
    <property type="term" value="F:metal ion binding"/>
    <property type="evidence" value="ECO:0007669"/>
    <property type="project" value="UniProtKB-KW"/>
</dbReference>
<dbReference type="InterPro" id="IPR045031">
    <property type="entry name" value="DHP_synth-like"/>
</dbReference>
<dbReference type="FunFam" id="3.20.20.20:FF:000006">
    <property type="entry name" value="Dihydropteroate synthase"/>
    <property type="match status" value="1"/>
</dbReference>
<feature type="domain" description="Pterin-binding" evidence="13">
    <location>
        <begin position="18"/>
        <end position="271"/>
    </location>
</feature>
<dbReference type="PANTHER" id="PTHR20941:SF1">
    <property type="entry name" value="FOLIC ACID SYNTHESIS PROTEIN FOL1"/>
    <property type="match status" value="1"/>
</dbReference>
<dbReference type="PROSITE" id="PS00793">
    <property type="entry name" value="DHPS_2"/>
    <property type="match status" value="1"/>
</dbReference>
<evidence type="ECO:0000259" key="13">
    <source>
        <dbReference type="PROSITE" id="PS50972"/>
    </source>
</evidence>
<sequence length="287" mass="30394">MVESLAERIGRAHRSEQPLVMGVVNVTPDSFSDGGRFDRPDRAVAHALGLLEQGADLLDIGGESTRPGADPVSEADELARVVPVIEKLRARTEAPISIDTAKPAVMRAAVAAGADMVNDVNALRAPDALATVAELAVPVCLMHMQGQPRTMQDNPDYDDVVAEVLAFFDARVQACLNAGVAREHLVLDPGFGFGKTLAHNLVLLARFRELNSLGYPVLAGLSRKSMLGTLTGRERPEDRVAASVTAAVLAAQRGAAIVRVHDVAATVDALKVWRALAQAEDENGSTT</sequence>
<evidence type="ECO:0000256" key="8">
    <source>
        <dbReference type="ARBA" id="ARBA00022723"/>
    </source>
</evidence>
<keyword evidence="9 12" id="KW-0460">Magnesium</keyword>
<dbReference type="GO" id="GO:0046654">
    <property type="term" value="P:tetrahydrofolate biosynthetic process"/>
    <property type="evidence" value="ECO:0007669"/>
    <property type="project" value="UniProtKB-UniPathway"/>
</dbReference>
<dbReference type="RefSeq" id="WP_164209859.1">
    <property type="nucleotide sequence ID" value="NZ_JAAGSC010000031.1"/>
</dbReference>
<dbReference type="CDD" id="cd00739">
    <property type="entry name" value="DHPS"/>
    <property type="match status" value="1"/>
</dbReference>
<keyword evidence="7 12" id="KW-0808">Transferase</keyword>
<comment type="pathway">
    <text evidence="3 12">Cofactor biosynthesis; tetrahydrofolate biosynthesis; 7,8-dihydrofolate from 2-amino-4-hydroxy-6-hydroxymethyl-7,8-dihydropteridine diphosphate and 4-aminobenzoate: step 1/2.</text>
</comment>
<comment type="cofactor">
    <cofactor evidence="2 12">
        <name>Mg(2+)</name>
        <dbReference type="ChEBI" id="CHEBI:18420"/>
    </cofactor>
</comment>
<name>A0A845V2P2_9GAMM</name>
<dbReference type="InterPro" id="IPR000489">
    <property type="entry name" value="Pterin-binding_dom"/>
</dbReference>
<dbReference type="PROSITE" id="PS50972">
    <property type="entry name" value="PTERIN_BINDING"/>
    <property type="match status" value="1"/>
</dbReference>
<dbReference type="EC" id="2.5.1.15" evidence="5 12"/>
<dbReference type="InterPro" id="IPR011005">
    <property type="entry name" value="Dihydropteroate_synth-like_sf"/>
</dbReference>
<dbReference type="SUPFAM" id="SSF51717">
    <property type="entry name" value="Dihydropteroate synthetase-like"/>
    <property type="match status" value="1"/>
</dbReference>
<evidence type="ECO:0000256" key="4">
    <source>
        <dbReference type="ARBA" id="ARBA00009503"/>
    </source>
</evidence>
<evidence type="ECO:0000256" key="9">
    <source>
        <dbReference type="ARBA" id="ARBA00022842"/>
    </source>
</evidence>
<protein>
    <recommendedName>
        <fullName evidence="6 12">Dihydropteroate synthase</fullName>
        <shortName evidence="12">DHPS</shortName>
        <ecNumber evidence="5 12">2.5.1.15</ecNumber>
    </recommendedName>
    <alternativeName>
        <fullName evidence="11 12">Dihydropteroate pyrophosphorylase</fullName>
    </alternativeName>
</protein>
<comment type="function">
    <text evidence="12">Catalyzes the condensation of para-aminobenzoate (pABA) with 6-hydroxymethyl-7,8-dihydropterin diphosphate (DHPt-PP) to form 7,8-dihydropteroate (H2Pte), the immediate precursor of folate derivatives.</text>
</comment>